<dbReference type="EMBL" id="CP002344">
    <property type="protein sequence ID" value="ADU50855.1"/>
    <property type="molecule type" value="Genomic_DNA"/>
</dbReference>
<dbReference type="STRING" id="644966.Tmar_0740"/>
<dbReference type="InterPro" id="IPR036249">
    <property type="entry name" value="Thioredoxin-like_sf"/>
</dbReference>
<dbReference type="Proteomes" id="UP000008915">
    <property type="component" value="Chromosome"/>
</dbReference>
<name>E6SI77_THEM7</name>
<sequence>MIVPLETVADLERALRDPQPVMIFKHSTACPISARAYRAFRQFVARQPAAARYYLVQVIEQRPLSNEIARRLGVPHASPQVLLWHRGAVRWHASHGAITERALATALAAVRAPRRI</sequence>
<accession>E6SI77</accession>
<dbReference type="Pfam" id="PF11009">
    <property type="entry name" value="BrxC"/>
    <property type="match status" value="1"/>
</dbReference>
<dbReference type="RefSeq" id="WP_013495160.1">
    <property type="nucleotide sequence ID" value="NC_014831.1"/>
</dbReference>
<dbReference type="AlphaFoldDB" id="E6SI77"/>
<dbReference type="HOGENOM" id="CLU_153787_1_0_9"/>
<evidence type="ECO:0000313" key="2">
    <source>
        <dbReference type="Proteomes" id="UP000008915"/>
    </source>
</evidence>
<organism evidence="1 2">
    <name type="scientific">Thermaerobacter marianensis (strain ATCC 700841 / DSM 12885 / JCM 10246 / 7p75a)</name>
    <dbReference type="NCBI Taxonomy" id="644966"/>
    <lineage>
        <taxon>Bacteria</taxon>
        <taxon>Bacillati</taxon>
        <taxon>Bacillota</taxon>
        <taxon>Clostridia</taxon>
        <taxon>Eubacteriales</taxon>
        <taxon>Clostridiales Family XVII. Incertae Sedis</taxon>
        <taxon>Thermaerobacter</taxon>
    </lineage>
</organism>
<dbReference type="InterPro" id="IPR022551">
    <property type="entry name" value="BrxC"/>
</dbReference>
<dbReference type="SUPFAM" id="SSF52833">
    <property type="entry name" value="Thioredoxin-like"/>
    <property type="match status" value="1"/>
</dbReference>
<evidence type="ECO:0000313" key="1">
    <source>
        <dbReference type="EMBL" id="ADU50855.1"/>
    </source>
</evidence>
<dbReference type="KEGG" id="tmr:Tmar_0740"/>
<dbReference type="Gene3D" id="3.40.30.10">
    <property type="entry name" value="Glutaredoxin"/>
    <property type="match status" value="1"/>
</dbReference>
<keyword evidence="2" id="KW-1185">Reference proteome</keyword>
<reference evidence="1 2" key="1">
    <citation type="journal article" date="2010" name="Stand. Genomic Sci.">
        <title>Complete genome sequence of Thermaerobacter marianensis type strain (7p75a).</title>
        <authorList>
            <person name="Han C."/>
            <person name="Gu W."/>
            <person name="Zhang X."/>
            <person name="Lapidus A."/>
            <person name="Nolan M."/>
            <person name="Copeland A."/>
            <person name="Lucas S."/>
            <person name="Del Rio T.G."/>
            <person name="Tice H."/>
            <person name="Cheng J.F."/>
            <person name="Tapia R."/>
            <person name="Goodwin L."/>
            <person name="Pitluck S."/>
            <person name="Pagani I."/>
            <person name="Ivanova N."/>
            <person name="Mavromatis K."/>
            <person name="Mikhailova N."/>
            <person name="Pati A."/>
            <person name="Chen A."/>
            <person name="Palaniappan K."/>
            <person name="Land M."/>
            <person name="Hauser L."/>
            <person name="Chang Y.J."/>
            <person name="Jeffries C.D."/>
            <person name="Schneider S."/>
            <person name="Rohde M."/>
            <person name="Goker M."/>
            <person name="Pukall R."/>
            <person name="Woyke T."/>
            <person name="Bristow J."/>
            <person name="Eisen J.A."/>
            <person name="Markowitz V."/>
            <person name="Hugenholtz P."/>
            <person name="Kyrpides N.C."/>
            <person name="Klenk H.P."/>
            <person name="Detter J.C."/>
        </authorList>
    </citation>
    <scope>NUCLEOTIDE SEQUENCE [LARGE SCALE GENOMIC DNA]</scope>
    <source>
        <strain evidence="2">ATCC 700841 / DSM 12885 / JCM 10246 / 7p75a</strain>
    </source>
</reference>
<protein>
    <recommendedName>
        <fullName evidence="3">General stress protein</fullName>
    </recommendedName>
</protein>
<reference evidence="2" key="2">
    <citation type="journal article" date="2010" name="Stand. Genomic Sci.">
        <title>Complete genome sequence of Thermaerobacter marianensis type strain (7p75aT).</title>
        <authorList>
            <person name="Han C."/>
            <person name="Gu W."/>
            <person name="Zhang X."/>
            <person name="Lapidus A."/>
            <person name="Nolan M."/>
            <person name="Copeland A."/>
            <person name="Lucas S."/>
            <person name="Glavina Del Rio T."/>
            <person name="Tice H."/>
            <person name="Cheng J."/>
            <person name="Tapia R."/>
            <person name="Goodwin L."/>
            <person name="Pitluck S."/>
            <person name="Pagani I."/>
            <person name="Ivanova N."/>
            <person name="Mavromatis K."/>
            <person name="Mikhailova N."/>
            <person name="Pati A."/>
            <person name="Chen A."/>
            <person name="Palaniappan K."/>
            <person name="Land M."/>
            <person name="Hauser L."/>
            <person name="Chang Y."/>
            <person name="Jeffries C."/>
            <person name="Schneider S."/>
            <person name="Rohde M."/>
            <person name="Goker M."/>
            <person name="Pukall R."/>
            <person name="Woyke T."/>
            <person name="Bristow J."/>
            <person name="Eisen J."/>
            <person name="Markowitz V."/>
            <person name="Hugenholtz P."/>
            <person name="Kyrpides N."/>
            <person name="Klenk H."/>
            <person name="Detter J."/>
        </authorList>
    </citation>
    <scope>NUCLEOTIDE SEQUENCE [LARGE SCALE GENOMIC DNA]</scope>
    <source>
        <strain evidence="2">ATCC 700841 / DSM 12885 / JCM 10246 / 7p75a</strain>
    </source>
</reference>
<dbReference type="eggNOG" id="COG3118">
    <property type="taxonomic scope" value="Bacteria"/>
</dbReference>
<proteinExistence type="predicted"/>
<gene>
    <name evidence="1" type="ordered locus">Tmar_0740</name>
</gene>
<dbReference type="NCBIfam" id="TIGR04019">
    <property type="entry name" value="B_thiol_YtxJ"/>
    <property type="match status" value="1"/>
</dbReference>
<evidence type="ECO:0008006" key="3">
    <source>
        <dbReference type="Google" id="ProtNLM"/>
    </source>
</evidence>